<dbReference type="PROSITE" id="PS50011">
    <property type="entry name" value="PROTEIN_KINASE_DOM"/>
    <property type="match status" value="1"/>
</dbReference>
<keyword evidence="4" id="KW-0418">Kinase</keyword>
<dbReference type="InterPro" id="IPR016187">
    <property type="entry name" value="CTDL_fold"/>
</dbReference>
<evidence type="ECO:0000313" key="5">
    <source>
        <dbReference type="Proteomes" id="UP000315082"/>
    </source>
</evidence>
<dbReference type="InterPro" id="IPR011009">
    <property type="entry name" value="Kinase-like_dom_sf"/>
</dbReference>
<feature type="compositionally biased region" description="Basic and acidic residues" evidence="1">
    <location>
        <begin position="1064"/>
        <end position="1074"/>
    </location>
</feature>
<dbReference type="GO" id="GO:0004674">
    <property type="term" value="F:protein serine/threonine kinase activity"/>
    <property type="evidence" value="ECO:0007669"/>
    <property type="project" value="UniProtKB-EC"/>
</dbReference>
<keyword evidence="5" id="KW-1185">Reference proteome</keyword>
<keyword evidence="2" id="KW-1133">Transmembrane helix</keyword>
<feature type="transmembrane region" description="Helical" evidence="2">
    <location>
        <begin position="449"/>
        <end position="471"/>
    </location>
</feature>
<keyword evidence="2" id="KW-0812">Transmembrane</keyword>
<dbReference type="SUPFAM" id="SSF56436">
    <property type="entry name" value="C-type lectin-like"/>
    <property type="match status" value="2"/>
</dbReference>
<dbReference type="InterPro" id="IPR051043">
    <property type="entry name" value="Sulfatase_Mod_Factor_Kinase"/>
</dbReference>
<evidence type="ECO:0000313" key="4">
    <source>
        <dbReference type="EMBL" id="QDV71743.1"/>
    </source>
</evidence>
<feature type="region of interest" description="Disordered" evidence="1">
    <location>
        <begin position="62"/>
        <end position="96"/>
    </location>
</feature>
<name>A0A518K1R0_9BACT</name>
<dbReference type="Gene3D" id="3.90.1580.10">
    <property type="entry name" value="paralog of FGE (formylglycine-generating enzyme)"/>
    <property type="match status" value="2"/>
</dbReference>
<dbReference type="InterPro" id="IPR000719">
    <property type="entry name" value="Prot_kinase_dom"/>
</dbReference>
<evidence type="ECO:0000256" key="2">
    <source>
        <dbReference type="SAM" id="Phobius"/>
    </source>
</evidence>
<dbReference type="Gene3D" id="1.10.510.10">
    <property type="entry name" value="Transferase(Phosphotransferase) domain 1"/>
    <property type="match status" value="1"/>
</dbReference>
<feature type="region of interest" description="Disordered" evidence="1">
    <location>
        <begin position="544"/>
        <end position="584"/>
    </location>
</feature>
<dbReference type="InterPro" id="IPR005532">
    <property type="entry name" value="SUMF_dom"/>
</dbReference>
<feature type="compositionally biased region" description="Low complexity" evidence="1">
    <location>
        <begin position="567"/>
        <end position="580"/>
    </location>
</feature>
<dbReference type="PANTHER" id="PTHR23150:SF19">
    <property type="entry name" value="FORMYLGLYCINE-GENERATING ENZYME"/>
    <property type="match status" value="1"/>
</dbReference>
<feature type="region of interest" description="Disordered" evidence="1">
    <location>
        <begin position="1054"/>
        <end position="1074"/>
    </location>
</feature>
<dbReference type="GO" id="GO:0005524">
    <property type="term" value="F:ATP binding"/>
    <property type="evidence" value="ECO:0007669"/>
    <property type="project" value="InterPro"/>
</dbReference>
<keyword evidence="4" id="KW-0808">Transferase</keyword>
<dbReference type="InterPro" id="IPR042095">
    <property type="entry name" value="SUMF_sf"/>
</dbReference>
<feature type="compositionally biased region" description="Polar residues" evidence="1">
    <location>
        <begin position="67"/>
        <end position="83"/>
    </location>
</feature>
<dbReference type="EC" id="2.7.11.1" evidence="4"/>
<dbReference type="SMART" id="SM00220">
    <property type="entry name" value="S_TKc"/>
    <property type="match status" value="1"/>
</dbReference>
<dbReference type="Pfam" id="PF00069">
    <property type="entry name" value="Pkinase"/>
    <property type="match status" value="1"/>
</dbReference>
<dbReference type="SUPFAM" id="SSF56112">
    <property type="entry name" value="Protein kinase-like (PK-like)"/>
    <property type="match status" value="1"/>
</dbReference>
<dbReference type="Gene3D" id="3.30.200.20">
    <property type="entry name" value="Phosphorylase Kinase, domain 1"/>
    <property type="match status" value="1"/>
</dbReference>
<dbReference type="PANTHER" id="PTHR23150">
    <property type="entry name" value="SULFATASE MODIFYING FACTOR 1, 2"/>
    <property type="match status" value="1"/>
</dbReference>
<feature type="domain" description="Protein kinase" evidence="3">
    <location>
        <begin position="111"/>
        <end position="379"/>
    </location>
</feature>
<evidence type="ECO:0000259" key="3">
    <source>
        <dbReference type="PROSITE" id="PS50011"/>
    </source>
</evidence>
<dbReference type="Pfam" id="PF03781">
    <property type="entry name" value="FGE-sulfatase"/>
    <property type="match status" value="2"/>
</dbReference>
<organism evidence="4 5">
    <name type="scientific">Rosistilla carotiformis</name>
    <dbReference type="NCBI Taxonomy" id="2528017"/>
    <lineage>
        <taxon>Bacteria</taxon>
        <taxon>Pseudomonadati</taxon>
        <taxon>Planctomycetota</taxon>
        <taxon>Planctomycetia</taxon>
        <taxon>Pirellulales</taxon>
        <taxon>Pirellulaceae</taxon>
        <taxon>Rosistilla</taxon>
    </lineage>
</organism>
<dbReference type="AlphaFoldDB" id="A0A518K1R0"/>
<dbReference type="EMBL" id="CP036348">
    <property type="protein sequence ID" value="QDV71743.1"/>
    <property type="molecule type" value="Genomic_DNA"/>
</dbReference>
<proteinExistence type="predicted"/>
<accession>A0A518K1R0</accession>
<dbReference type="Proteomes" id="UP000315082">
    <property type="component" value="Chromosome"/>
</dbReference>
<evidence type="ECO:0000256" key="1">
    <source>
        <dbReference type="SAM" id="MobiDB-lite"/>
    </source>
</evidence>
<gene>
    <name evidence="4" type="primary">prkC_20</name>
    <name evidence="4" type="ORF">Poly24_54830</name>
</gene>
<keyword evidence="2" id="KW-0472">Membrane</keyword>
<protein>
    <submittedName>
        <fullName evidence="4">Serine/threonine-protein kinase PrkC</fullName>
        <ecNumber evidence="4">2.7.11.1</ecNumber>
    </submittedName>
</protein>
<dbReference type="CDD" id="cd14014">
    <property type="entry name" value="STKc_PknB_like"/>
    <property type="match status" value="1"/>
</dbReference>
<dbReference type="KEGG" id="rcf:Poly24_54830"/>
<reference evidence="4 5" key="1">
    <citation type="submission" date="2019-02" db="EMBL/GenBank/DDBJ databases">
        <title>Deep-cultivation of Planctomycetes and their phenomic and genomic characterization uncovers novel biology.</title>
        <authorList>
            <person name="Wiegand S."/>
            <person name="Jogler M."/>
            <person name="Boedeker C."/>
            <person name="Pinto D."/>
            <person name="Vollmers J."/>
            <person name="Rivas-Marin E."/>
            <person name="Kohn T."/>
            <person name="Peeters S.H."/>
            <person name="Heuer A."/>
            <person name="Rast P."/>
            <person name="Oberbeckmann S."/>
            <person name="Bunk B."/>
            <person name="Jeske O."/>
            <person name="Meyerdierks A."/>
            <person name="Storesund J.E."/>
            <person name="Kallscheuer N."/>
            <person name="Luecker S."/>
            <person name="Lage O.M."/>
            <person name="Pohl T."/>
            <person name="Merkel B.J."/>
            <person name="Hornburger P."/>
            <person name="Mueller R.-W."/>
            <person name="Bruemmer F."/>
            <person name="Labrenz M."/>
            <person name="Spormann A.M."/>
            <person name="Op den Camp H."/>
            <person name="Overmann J."/>
            <person name="Amann R."/>
            <person name="Jetten M.S.M."/>
            <person name="Mascher T."/>
            <person name="Medema M.H."/>
            <person name="Devos D.P."/>
            <person name="Kaster A.-K."/>
            <person name="Ovreas L."/>
            <person name="Rohde M."/>
            <person name="Galperin M.Y."/>
            <person name="Jogler C."/>
        </authorList>
    </citation>
    <scope>NUCLEOTIDE SEQUENCE [LARGE SCALE GENOMIC DNA]</scope>
    <source>
        <strain evidence="4 5">Poly24</strain>
    </source>
</reference>
<dbReference type="GO" id="GO:0120147">
    <property type="term" value="F:formylglycine-generating oxidase activity"/>
    <property type="evidence" value="ECO:0007669"/>
    <property type="project" value="TreeGrafter"/>
</dbReference>
<sequence length="1087" mass="119221">MNQPQAELSEETLRRFVLGLLDETESARVAEWLEKDPAVAARAAAIEPDSFLRKMADAGRGTHVSAMESTSVDRISSGSSRPSTAADPKHMSSDDSTIPNLHPELAALQQYRFVEQLGAGGMSLVYLAENLHMGRRKEALKILNESQTRQSGSRERFDQEIAVAAQLQHPNIVTAYSAMKLASLSVFAMQYVEGKDLDKFVRSKGAMRIDTACGVIRQVAAGLQYAMEMRTIHRDIKPANLMLTKVGAKHVVKILDFGLAKSQMEAETQVALTSTGMGMGTPQYMAPEQLRSAATVDIRADIYSLGCTLYFLLAGKPPFTGTQYEVYHAHQSQEAKWLNLVRTDVPAELAAVVAKMMAKEPSTRFQCPKDVGTALAPFLELKGPVPANIAGTEARVIAAASVPSVRLATQFESVSQVLPLTPRPVVSPQVQPLVQTHAQRPKPVSWKKIGGGVLVACVVFGFIAAVVMLSIRTPNGTIVFQQLPADAEVMVDGELVTVSWDGNRECATVAVQPGSHNVEVHRGGIKVEGTTVTVSSGENTQLVVRAEPPTPSPSVANTPSVSPPSKPIIAPVVPSPSSSPMRADAFTSRSTGMEFVRVRKGTFTMGSPDDEPERNTDETLHQVTLSQDFFLGKYEVTQDEYEKVMGFNPSHFKGKRLPVETVCWVDAAWFCNQLSDRDGRTPYYSITEVEKDEQSIKNATVTIQPGANGYRLPTEAEWEYACRAGETTPFSFGSNITQQQVNYDPYYGASTGTIRQQTIEVDALPGNRFGLHQMHGNVWEWCWDWYGNYSTESTVDPIGPDAGRGRVSRGGGWWFNAKTCRSASRSSGVPDSRSRDFCEGFRVAVNDSFTNSLGMKFVLIPAGTFIMGAPETEAGQNPFYDNQHHVTLTKDFYLATTEVTQSQWQSLMGTSPWTGLAYLKEGANYAATYVSWEDAVEFCKRLSAKENKAYRLPTEAEWEYACRAGTTTAYSFGDDGSQLSDYGWWGGLNGGGNAKLEPYAHEVGLKPANGYGLFDMHGNAWEWCSDYYGKYLNGNVTDPQGPYSGSDRVNRGGSWCRDVQSSRSGERWNNKPDYRDTDLGFRVAEGR</sequence>